<geneLocation type="plasmid" evidence="2">
    <name>unnamed1</name>
</geneLocation>
<dbReference type="AlphaFoldDB" id="A0AB39RAZ3"/>
<feature type="region of interest" description="Disordered" evidence="1">
    <location>
        <begin position="1"/>
        <end position="23"/>
    </location>
</feature>
<evidence type="ECO:0000256" key="1">
    <source>
        <dbReference type="SAM" id="MobiDB-lite"/>
    </source>
</evidence>
<organism evidence="2">
    <name type="scientific">Streptomyces sp. R39</name>
    <dbReference type="NCBI Taxonomy" id="3238631"/>
    <lineage>
        <taxon>Bacteria</taxon>
        <taxon>Bacillati</taxon>
        <taxon>Actinomycetota</taxon>
        <taxon>Actinomycetes</taxon>
        <taxon>Kitasatosporales</taxon>
        <taxon>Streptomycetaceae</taxon>
        <taxon>Streptomyces</taxon>
    </lineage>
</organism>
<dbReference type="EMBL" id="CP163442">
    <property type="protein sequence ID" value="XDQ50149.1"/>
    <property type="molecule type" value="Genomic_DNA"/>
</dbReference>
<gene>
    <name evidence="2" type="ORF">AB5J52_49640</name>
</gene>
<proteinExistence type="predicted"/>
<reference evidence="2" key="1">
    <citation type="submission" date="2024-07" db="EMBL/GenBank/DDBJ databases">
        <authorList>
            <person name="Yu S.T."/>
        </authorList>
    </citation>
    <scope>NUCLEOTIDE SEQUENCE</scope>
    <source>
        <strain evidence="2">R39</strain>
        <plasmid evidence="2">unnamed1</plasmid>
    </source>
</reference>
<evidence type="ECO:0000313" key="2">
    <source>
        <dbReference type="EMBL" id="XDQ50149.1"/>
    </source>
</evidence>
<dbReference type="RefSeq" id="WP_369228668.1">
    <property type="nucleotide sequence ID" value="NZ_CP163442.1"/>
</dbReference>
<keyword evidence="2" id="KW-0614">Plasmid</keyword>
<name>A0AB39RAZ3_9ACTN</name>
<protein>
    <submittedName>
        <fullName evidence="2">Uncharacterized protein</fullName>
    </submittedName>
</protein>
<sequence length="62" mass="7258">MSVKIHEFSSGGMSPDNRSRMPEQLSACRHRRVTFIVHMTQWFTVFRPFSAADERMVSAWRA</sequence>
<accession>A0AB39RAZ3</accession>